<feature type="compositionally biased region" description="Basic residues" evidence="1">
    <location>
        <begin position="41"/>
        <end position="50"/>
    </location>
</feature>
<comment type="caution">
    <text evidence="2">The sequence shown here is derived from an EMBL/GenBank/DDBJ whole genome shotgun (WGS) entry which is preliminary data.</text>
</comment>
<name>A0AAD8ART1_BIOPF</name>
<reference evidence="2" key="2">
    <citation type="submission" date="2023-04" db="EMBL/GenBank/DDBJ databases">
        <authorList>
            <person name="Bu L."/>
            <person name="Lu L."/>
            <person name="Laidemitt M.R."/>
            <person name="Zhang S.M."/>
            <person name="Mutuku M."/>
            <person name="Mkoji G."/>
            <person name="Steinauer M."/>
            <person name="Loker E.S."/>
        </authorList>
    </citation>
    <scope>NUCLEOTIDE SEQUENCE</scope>
    <source>
        <strain evidence="2">KasaAsao</strain>
        <tissue evidence="2">Whole Snail</tissue>
    </source>
</reference>
<feature type="region of interest" description="Disordered" evidence="1">
    <location>
        <begin position="26"/>
        <end position="61"/>
    </location>
</feature>
<sequence length="61" mass="7267">KHETTHSVAFLQRLRRHLAQMFVGHHHFSHPRTHHNDTATRRHHSRRHRDRAIAGSRLAQA</sequence>
<gene>
    <name evidence="2" type="ORF">Bpfe_029388</name>
</gene>
<feature type="non-terminal residue" evidence="2">
    <location>
        <position position="1"/>
    </location>
</feature>
<accession>A0AAD8ART1</accession>
<evidence type="ECO:0000256" key="1">
    <source>
        <dbReference type="SAM" id="MobiDB-lite"/>
    </source>
</evidence>
<dbReference type="Proteomes" id="UP001233172">
    <property type="component" value="Unassembled WGS sequence"/>
</dbReference>
<organism evidence="2 3">
    <name type="scientific">Biomphalaria pfeifferi</name>
    <name type="common">Bloodfluke planorb</name>
    <name type="synonym">Freshwater snail</name>
    <dbReference type="NCBI Taxonomy" id="112525"/>
    <lineage>
        <taxon>Eukaryota</taxon>
        <taxon>Metazoa</taxon>
        <taxon>Spiralia</taxon>
        <taxon>Lophotrochozoa</taxon>
        <taxon>Mollusca</taxon>
        <taxon>Gastropoda</taxon>
        <taxon>Heterobranchia</taxon>
        <taxon>Euthyneura</taxon>
        <taxon>Panpulmonata</taxon>
        <taxon>Hygrophila</taxon>
        <taxon>Lymnaeoidea</taxon>
        <taxon>Planorbidae</taxon>
        <taxon>Biomphalaria</taxon>
    </lineage>
</organism>
<dbReference type="EMBL" id="JASAOG010000285">
    <property type="protein sequence ID" value="KAK0041173.1"/>
    <property type="molecule type" value="Genomic_DNA"/>
</dbReference>
<dbReference type="AlphaFoldDB" id="A0AAD8ART1"/>
<protein>
    <submittedName>
        <fullName evidence="2">Uncharacterized protein</fullName>
    </submittedName>
</protein>
<reference evidence="2" key="1">
    <citation type="journal article" date="2023" name="PLoS Negl. Trop. Dis.">
        <title>A genome sequence for Biomphalaria pfeifferi, the major vector snail for the human-infecting parasite Schistosoma mansoni.</title>
        <authorList>
            <person name="Bu L."/>
            <person name="Lu L."/>
            <person name="Laidemitt M.R."/>
            <person name="Zhang S.M."/>
            <person name="Mutuku M."/>
            <person name="Mkoji G."/>
            <person name="Steinauer M."/>
            <person name="Loker E.S."/>
        </authorList>
    </citation>
    <scope>NUCLEOTIDE SEQUENCE</scope>
    <source>
        <strain evidence="2">KasaAsao</strain>
    </source>
</reference>
<proteinExistence type="predicted"/>
<keyword evidence="3" id="KW-1185">Reference proteome</keyword>
<evidence type="ECO:0000313" key="3">
    <source>
        <dbReference type="Proteomes" id="UP001233172"/>
    </source>
</evidence>
<evidence type="ECO:0000313" key="2">
    <source>
        <dbReference type="EMBL" id="KAK0041173.1"/>
    </source>
</evidence>